<dbReference type="InterPro" id="IPR018506">
    <property type="entry name" value="Cyt_B5_heme-BS"/>
</dbReference>
<dbReference type="PRINTS" id="PR00363">
    <property type="entry name" value="CYTOCHROMEB5"/>
</dbReference>
<dbReference type="InterPro" id="IPR036400">
    <property type="entry name" value="Cyt_B5-like_heme/steroid_sf"/>
</dbReference>
<evidence type="ECO:0000256" key="2">
    <source>
        <dbReference type="ARBA" id="ARBA00022617"/>
    </source>
</evidence>
<dbReference type="EMBL" id="JAKUCV010002987">
    <property type="protein sequence ID" value="KAJ4840690.1"/>
    <property type="molecule type" value="Genomic_DNA"/>
</dbReference>
<comment type="subcellular location">
    <subcellularLocation>
        <location evidence="1">Membrane</location>
    </subcellularLocation>
</comment>
<dbReference type="Gene3D" id="3.10.120.10">
    <property type="entry name" value="Cytochrome b5-like heme/steroid binding domain"/>
    <property type="match status" value="1"/>
</dbReference>
<evidence type="ECO:0000259" key="9">
    <source>
        <dbReference type="PROSITE" id="PS50255"/>
    </source>
</evidence>
<evidence type="ECO:0000256" key="7">
    <source>
        <dbReference type="ARBA" id="ARBA00038168"/>
    </source>
</evidence>
<dbReference type="GO" id="GO:0046872">
    <property type="term" value="F:metal ion binding"/>
    <property type="evidence" value="ECO:0007669"/>
    <property type="project" value="UniProtKB-UniRule"/>
</dbReference>
<protein>
    <recommendedName>
        <fullName evidence="9">Cytochrome b5 heme-binding domain-containing protein</fullName>
    </recommendedName>
</protein>
<dbReference type="FunFam" id="3.10.120.10:FF:000002">
    <property type="entry name" value="Cytochrome b5 type B"/>
    <property type="match status" value="1"/>
</dbReference>
<dbReference type="GO" id="GO:0016020">
    <property type="term" value="C:membrane"/>
    <property type="evidence" value="ECO:0007669"/>
    <property type="project" value="UniProtKB-SubCell"/>
</dbReference>
<dbReference type="Pfam" id="PF00173">
    <property type="entry name" value="Cyt-b5"/>
    <property type="match status" value="1"/>
</dbReference>
<dbReference type="PROSITE" id="PS00191">
    <property type="entry name" value="CYTOCHROME_B5_1"/>
    <property type="match status" value="1"/>
</dbReference>
<evidence type="ECO:0000256" key="1">
    <source>
        <dbReference type="ARBA" id="ARBA00004370"/>
    </source>
</evidence>
<dbReference type="PANTHER" id="PTHR19359:SF144">
    <property type="entry name" value="CYTOCHROME B5"/>
    <property type="match status" value="1"/>
</dbReference>
<keyword evidence="2 8" id="KW-0349">Heme</keyword>
<keyword evidence="5 8" id="KW-0408">Iron</keyword>
<dbReference type="InterPro" id="IPR001199">
    <property type="entry name" value="Cyt_B5-like_heme/steroid-bd"/>
</dbReference>
<dbReference type="SMART" id="SM01117">
    <property type="entry name" value="Cyt-b5"/>
    <property type="match status" value="1"/>
</dbReference>
<keyword evidence="6 8" id="KW-0472">Membrane</keyword>
<evidence type="ECO:0000256" key="3">
    <source>
        <dbReference type="ARBA" id="ARBA00022692"/>
    </source>
</evidence>
<dbReference type="OrthoDB" id="260519at2759"/>
<gene>
    <name evidence="10" type="ORF">Tsubulata_035801</name>
</gene>
<reference evidence="10" key="1">
    <citation type="submission" date="2022-02" db="EMBL/GenBank/DDBJ databases">
        <authorList>
            <person name="Henning P.M."/>
            <person name="McCubbin A.G."/>
            <person name="Shore J.S."/>
        </authorList>
    </citation>
    <scope>NUCLEOTIDE SEQUENCE</scope>
    <source>
        <strain evidence="10">F60SS</strain>
        <tissue evidence="10">Leaves</tissue>
    </source>
</reference>
<evidence type="ECO:0000256" key="8">
    <source>
        <dbReference type="RuleBase" id="RU362121"/>
    </source>
</evidence>
<dbReference type="PROSITE" id="PS50255">
    <property type="entry name" value="CYTOCHROME_B5_2"/>
    <property type="match status" value="1"/>
</dbReference>
<dbReference type="SUPFAM" id="SSF55856">
    <property type="entry name" value="Cytochrome b5-like heme/steroid binding domain"/>
    <property type="match status" value="1"/>
</dbReference>
<keyword evidence="8" id="KW-1133">Transmembrane helix</keyword>
<evidence type="ECO:0000313" key="11">
    <source>
        <dbReference type="Proteomes" id="UP001141552"/>
    </source>
</evidence>
<dbReference type="PANTHER" id="PTHR19359">
    <property type="entry name" value="CYTOCHROME B5"/>
    <property type="match status" value="1"/>
</dbReference>
<evidence type="ECO:0000313" key="10">
    <source>
        <dbReference type="EMBL" id="KAJ4840690.1"/>
    </source>
</evidence>
<sequence length="121" mass="13367">MVAIQKLGFDEVAKHNKSNDCWLIISGKVYDVTSFMDEHPGGVDILVASTGKDATIAFDDVGHKDATRELLKQYLVGEIDETTLPAKTDNTKFLIKLFFMLLLPICVLGLAVGARFHVNKE</sequence>
<name>A0A9Q0JHB2_9ROSI</name>
<evidence type="ECO:0000256" key="4">
    <source>
        <dbReference type="ARBA" id="ARBA00022723"/>
    </source>
</evidence>
<accession>A0A9Q0JHB2</accession>
<dbReference type="InterPro" id="IPR050668">
    <property type="entry name" value="Cytochrome_b5"/>
</dbReference>
<keyword evidence="4 8" id="KW-0479">Metal-binding</keyword>
<evidence type="ECO:0000256" key="6">
    <source>
        <dbReference type="ARBA" id="ARBA00023136"/>
    </source>
</evidence>
<dbReference type="Proteomes" id="UP001141552">
    <property type="component" value="Unassembled WGS sequence"/>
</dbReference>
<dbReference type="GO" id="GO:0020037">
    <property type="term" value="F:heme binding"/>
    <property type="evidence" value="ECO:0007669"/>
    <property type="project" value="UniProtKB-UniRule"/>
</dbReference>
<proteinExistence type="inferred from homology"/>
<dbReference type="AlphaFoldDB" id="A0A9Q0JHB2"/>
<organism evidence="10 11">
    <name type="scientific">Turnera subulata</name>
    <dbReference type="NCBI Taxonomy" id="218843"/>
    <lineage>
        <taxon>Eukaryota</taxon>
        <taxon>Viridiplantae</taxon>
        <taxon>Streptophyta</taxon>
        <taxon>Embryophyta</taxon>
        <taxon>Tracheophyta</taxon>
        <taxon>Spermatophyta</taxon>
        <taxon>Magnoliopsida</taxon>
        <taxon>eudicotyledons</taxon>
        <taxon>Gunneridae</taxon>
        <taxon>Pentapetalae</taxon>
        <taxon>rosids</taxon>
        <taxon>fabids</taxon>
        <taxon>Malpighiales</taxon>
        <taxon>Passifloraceae</taxon>
        <taxon>Turnera</taxon>
    </lineage>
</organism>
<feature type="domain" description="Cytochrome b5 heme-binding" evidence="9">
    <location>
        <begin position="4"/>
        <end position="80"/>
    </location>
</feature>
<reference evidence="10" key="2">
    <citation type="journal article" date="2023" name="Plants (Basel)">
        <title>Annotation of the Turnera subulata (Passifloraceae) Draft Genome Reveals the S-Locus Evolved after the Divergence of Turneroideae from Passifloroideae in a Stepwise Manner.</title>
        <authorList>
            <person name="Henning P.M."/>
            <person name="Roalson E.H."/>
            <person name="Mir W."/>
            <person name="McCubbin A.G."/>
            <person name="Shore J.S."/>
        </authorList>
    </citation>
    <scope>NUCLEOTIDE SEQUENCE</scope>
    <source>
        <strain evidence="10">F60SS</strain>
    </source>
</reference>
<comment type="similarity">
    <text evidence="7 8">Belongs to the cytochrome b5 family.</text>
</comment>
<feature type="transmembrane region" description="Helical" evidence="8">
    <location>
        <begin position="97"/>
        <end position="118"/>
    </location>
</feature>
<evidence type="ECO:0000256" key="5">
    <source>
        <dbReference type="ARBA" id="ARBA00023004"/>
    </source>
</evidence>
<keyword evidence="11" id="KW-1185">Reference proteome</keyword>
<keyword evidence="3 8" id="KW-0812">Transmembrane</keyword>
<comment type="caution">
    <text evidence="10">The sequence shown here is derived from an EMBL/GenBank/DDBJ whole genome shotgun (WGS) entry which is preliminary data.</text>
</comment>